<dbReference type="EMBL" id="JACGWX010000006">
    <property type="protein sequence ID" value="MBA8848580.1"/>
    <property type="molecule type" value="Genomic_DNA"/>
</dbReference>
<reference evidence="1 2" key="1">
    <citation type="submission" date="2020-07" db="EMBL/GenBank/DDBJ databases">
        <title>Sequencing the genomes of 1000 actinobacteria strains.</title>
        <authorList>
            <person name="Klenk H.-P."/>
        </authorList>
    </citation>
    <scope>NUCLEOTIDE SEQUENCE [LARGE SCALE GENOMIC DNA]</scope>
    <source>
        <strain evidence="1 2">DSM 19663</strain>
    </source>
</reference>
<evidence type="ECO:0000313" key="1">
    <source>
        <dbReference type="EMBL" id="MBA8848580.1"/>
    </source>
</evidence>
<organism evidence="1 2">
    <name type="scientific">Microcella alkalica</name>
    <dbReference type="NCBI Taxonomy" id="355930"/>
    <lineage>
        <taxon>Bacteria</taxon>
        <taxon>Bacillati</taxon>
        <taxon>Actinomycetota</taxon>
        <taxon>Actinomycetes</taxon>
        <taxon>Micrococcales</taxon>
        <taxon>Microbacteriaceae</taxon>
        <taxon>Microcella</taxon>
    </lineage>
</organism>
<dbReference type="InterPro" id="IPR023214">
    <property type="entry name" value="HAD_sf"/>
</dbReference>
<dbReference type="InterPro" id="IPR050155">
    <property type="entry name" value="HAD-like_hydrolase_sf"/>
</dbReference>
<dbReference type="GO" id="GO:0004713">
    <property type="term" value="F:protein tyrosine kinase activity"/>
    <property type="evidence" value="ECO:0007669"/>
    <property type="project" value="TreeGrafter"/>
</dbReference>
<dbReference type="SFLD" id="SFLDG01129">
    <property type="entry name" value="C1.5:_HAD__Beta-PGM__Phosphata"/>
    <property type="match status" value="1"/>
</dbReference>
<dbReference type="Gene3D" id="3.40.50.1000">
    <property type="entry name" value="HAD superfamily/HAD-like"/>
    <property type="match status" value="1"/>
</dbReference>
<dbReference type="PANTHER" id="PTHR43434:SF20">
    <property type="entry name" value="5'-NUCLEOTIDASE"/>
    <property type="match status" value="1"/>
</dbReference>
<dbReference type="AlphaFoldDB" id="A0A839EA02"/>
<dbReference type="GO" id="GO:0008967">
    <property type="term" value="F:phosphoglycolate phosphatase activity"/>
    <property type="evidence" value="ECO:0007669"/>
    <property type="project" value="UniProtKB-EC"/>
</dbReference>
<dbReference type="GO" id="GO:0005829">
    <property type="term" value="C:cytosol"/>
    <property type="evidence" value="ECO:0007669"/>
    <property type="project" value="TreeGrafter"/>
</dbReference>
<dbReference type="EC" id="3.1.3.18" evidence="1"/>
<dbReference type="SFLD" id="SFLDS00003">
    <property type="entry name" value="Haloacid_Dehalogenase"/>
    <property type="match status" value="1"/>
</dbReference>
<dbReference type="Pfam" id="PF13419">
    <property type="entry name" value="HAD_2"/>
    <property type="match status" value="1"/>
</dbReference>
<gene>
    <name evidence="1" type="ORF">FHX53_002190</name>
</gene>
<protein>
    <submittedName>
        <fullName evidence="1">Phosphoglycolate phosphatase</fullName>
        <ecNumber evidence="1">3.1.3.18</ecNumber>
    </submittedName>
</protein>
<dbReference type="PANTHER" id="PTHR43434">
    <property type="entry name" value="PHOSPHOGLYCOLATE PHOSPHATASE"/>
    <property type="match status" value="1"/>
</dbReference>
<dbReference type="InterPro" id="IPR041492">
    <property type="entry name" value="HAD_2"/>
</dbReference>
<sequence length="233" mass="24962">MTSAPATPRPPFSAILLDFDGTITDSAPGITDTLAYTYEQLGMPVPAYDELLRWVGPPIMDSFRDLAGLDLPTAQRALEIYRERYLDRGAYDSTLYPGMGLLVQDIAEAGIPLSLATSKPELPATLMLEHFTVAHCFTVITGASADETRSEKADVVEEALRRLNSLSVDLSNVVMVGDRIHDIEGAAVHGVPTIAVEWGYGTDAERAHAALVASTPDELRSLLGLPAADQPAA</sequence>
<evidence type="ECO:0000313" key="2">
    <source>
        <dbReference type="Proteomes" id="UP000585905"/>
    </source>
</evidence>
<proteinExistence type="predicted"/>
<dbReference type="Gene3D" id="1.10.150.240">
    <property type="entry name" value="Putative phosphatase, domain 2"/>
    <property type="match status" value="1"/>
</dbReference>
<accession>A0A839EA02</accession>
<dbReference type="SUPFAM" id="SSF56784">
    <property type="entry name" value="HAD-like"/>
    <property type="match status" value="1"/>
</dbReference>
<dbReference type="Proteomes" id="UP000585905">
    <property type="component" value="Unassembled WGS sequence"/>
</dbReference>
<keyword evidence="2" id="KW-1185">Reference proteome</keyword>
<dbReference type="InterPro" id="IPR023198">
    <property type="entry name" value="PGP-like_dom2"/>
</dbReference>
<dbReference type="InterPro" id="IPR036412">
    <property type="entry name" value="HAD-like_sf"/>
</dbReference>
<name>A0A839EA02_9MICO</name>
<keyword evidence="1" id="KW-0378">Hydrolase</keyword>
<dbReference type="RefSeq" id="WP_182491371.1">
    <property type="nucleotide sequence ID" value="NZ_BAAAOV010000006.1"/>
</dbReference>
<comment type="caution">
    <text evidence="1">The sequence shown here is derived from an EMBL/GenBank/DDBJ whole genome shotgun (WGS) entry which is preliminary data.</text>
</comment>